<name>A0A7J0FBI5_9ERIC</name>
<keyword evidence="1" id="KW-1133">Transmembrane helix</keyword>
<keyword evidence="1" id="KW-0472">Membrane</keyword>
<dbReference type="PANTHER" id="PTHR34365">
    <property type="entry name" value="ENOLASE (DUF1399)"/>
    <property type="match status" value="1"/>
</dbReference>
<dbReference type="InterPro" id="IPR057518">
    <property type="entry name" value="GRDP_C"/>
</dbReference>
<dbReference type="OrthoDB" id="2684236at2759"/>
<sequence>MEEHQELEWAAAQRILISQDLVAAAKQHLKFLAAVDRNRQLYDGPALDRAIYRYKHLWLPLLAKHTKSEFPDGPLVVPLDCEWIWHCHRINPVQYKMDCLGLYGRILDNQHVVSSVCGTSKQQTENLWNKVYPNEPFEFSVCGYVKTVAENKVEASKSTCYDLVSAVKRQSSFYYQVSRPSTNNDRYLEAAVARYKGFLHLIKRNKENKTNLFLVPTYDIDLIWHSHQLHPVSYSKDLFAILGKILDHDDMDSDRTKGKKLDVGFCGTSKQWEETFGVRYWRAGAMYRGSPPTPLNISLDPLDSFSKKEVLDVGYQDMIQLPNKELVEVLLEIVGVRNLPDDHELSSLFVSLTKKQPDLFFKTSKKLNISPKSTEKRFTSFQCEPNGELLFELKSTSSKTLGTTLVSLEDFFNPVSKLVMEDWFELVPTNCEISQFGPVGLRIALSFTSPIQAPYVIHMVQPCSSPKSPLFHNHERAYCAKNWTCVVDDVRNEVVSFQMRIPEKSQGRNNVISKKEVICMTKSGETRVLAEFVGQGWCLMSSQWFLLFQKKASEEEDLIESPYGKAVALLNLNSGFLKIEEEWLVLPGITLAFILGDILQREKKTTNGAFEKATFMIGGGDERKVESNFFSGWTRASACGSDGGGGAFCLGGCCDDGGGCRSAFGKRYLLVVAELVAGVVGVVAGVVAVSVVVGVVEVSNGGSQ</sequence>
<organism evidence="4 5">
    <name type="scientific">Actinidia rufa</name>
    <dbReference type="NCBI Taxonomy" id="165716"/>
    <lineage>
        <taxon>Eukaryota</taxon>
        <taxon>Viridiplantae</taxon>
        <taxon>Streptophyta</taxon>
        <taxon>Embryophyta</taxon>
        <taxon>Tracheophyta</taxon>
        <taxon>Spermatophyta</taxon>
        <taxon>Magnoliopsida</taxon>
        <taxon>eudicotyledons</taxon>
        <taxon>Gunneridae</taxon>
        <taxon>Pentapetalae</taxon>
        <taxon>asterids</taxon>
        <taxon>Ericales</taxon>
        <taxon>Actinidiaceae</taxon>
        <taxon>Actinidia</taxon>
    </lineage>
</organism>
<dbReference type="Pfam" id="PF25334">
    <property type="entry name" value="C2_GRDP"/>
    <property type="match status" value="1"/>
</dbReference>
<comment type="caution">
    <text evidence="4">The sequence shown here is derived from an EMBL/GenBank/DDBJ whole genome shotgun (WGS) entry which is preliminary data.</text>
</comment>
<dbReference type="Pfam" id="PF07173">
    <property type="entry name" value="GRDP-like"/>
    <property type="match status" value="1"/>
</dbReference>
<evidence type="ECO:0000313" key="4">
    <source>
        <dbReference type="EMBL" id="GFY96048.1"/>
    </source>
</evidence>
<feature type="domain" description="GRDP C2" evidence="2">
    <location>
        <begin position="324"/>
        <end position="448"/>
    </location>
</feature>
<dbReference type="AlphaFoldDB" id="A0A7J0FBI5"/>
<evidence type="ECO:0000256" key="1">
    <source>
        <dbReference type="SAM" id="Phobius"/>
    </source>
</evidence>
<dbReference type="InterPro" id="IPR057458">
    <property type="entry name" value="GRDP_C2"/>
</dbReference>
<keyword evidence="5" id="KW-1185">Reference proteome</keyword>
<keyword evidence="1" id="KW-0812">Transmembrane</keyword>
<protein>
    <recommendedName>
        <fullName evidence="6">Glycine-rich protein</fullName>
    </recommendedName>
</protein>
<dbReference type="Pfam" id="PF25335">
    <property type="entry name" value="GRDP_C"/>
    <property type="match status" value="1"/>
</dbReference>
<dbReference type="InterPro" id="IPR009836">
    <property type="entry name" value="GRDP-like"/>
</dbReference>
<dbReference type="EMBL" id="BJWL01000011">
    <property type="protein sequence ID" value="GFY96048.1"/>
    <property type="molecule type" value="Genomic_DNA"/>
</dbReference>
<reference evidence="4 5" key="1">
    <citation type="submission" date="2019-07" db="EMBL/GenBank/DDBJ databases">
        <title>De Novo Assembly of kiwifruit Actinidia rufa.</title>
        <authorList>
            <person name="Sugita-Konishi S."/>
            <person name="Sato K."/>
            <person name="Mori E."/>
            <person name="Abe Y."/>
            <person name="Kisaki G."/>
            <person name="Hamano K."/>
            <person name="Suezawa K."/>
            <person name="Otani M."/>
            <person name="Fukuda T."/>
            <person name="Manabe T."/>
            <person name="Gomi K."/>
            <person name="Tabuchi M."/>
            <person name="Akimitsu K."/>
            <person name="Kataoka I."/>
        </authorList>
    </citation>
    <scope>NUCLEOTIDE SEQUENCE [LARGE SCALE GENOMIC DNA]</scope>
    <source>
        <strain evidence="5">cv. Fuchu</strain>
    </source>
</reference>
<evidence type="ECO:0000259" key="3">
    <source>
        <dbReference type="Pfam" id="PF25335"/>
    </source>
</evidence>
<evidence type="ECO:0000313" key="5">
    <source>
        <dbReference type="Proteomes" id="UP000585474"/>
    </source>
</evidence>
<accession>A0A7J0FBI5</accession>
<proteinExistence type="predicted"/>
<gene>
    <name evidence="4" type="ORF">Acr_11g0003540</name>
</gene>
<evidence type="ECO:0008006" key="6">
    <source>
        <dbReference type="Google" id="ProtNLM"/>
    </source>
</evidence>
<dbReference type="PANTHER" id="PTHR34365:SF15">
    <property type="entry name" value="GLYCINE-RICH DOMAIN-CONTAINING PROTEIN 1"/>
    <property type="match status" value="1"/>
</dbReference>
<evidence type="ECO:0000259" key="2">
    <source>
        <dbReference type="Pfam" id="PF25334"/>
    </source>
</evidence>
<dbReference type="Proteomes" id="UP000585474">
    <property type="component" value="Unassembled WGS sequence"/>
</dbReference>
<feature type="domain" description="GRPD C-terminal" evidence="3">
    <location>
        <begin position="486"/>
        <end position="557"/>
    </location>
</feature>
<feature type="transmembrane region" description="Helical" evidence="1">
    <location>
        <begin position="668"/>
        <end position="696"/>
    </location>
</feature>